<keyword evidence="5" id="KW-0143">Chaperone</keyword>
<dbReference type="InterPro" id="IPR043129">
    <property type="entry name" value="ATPase_NBD"/>
</dbReference>
<dbReference type="InterPro" id="IPR018181">
    <property type="entry name" value="Heat_shock_70_CS"/>
</dbReference>
<name>A0AA38LV18_9TREE</name>
<dbReference type="InterPro" id="IPR013126">
    <property type="entry name" value="Hsp_70_fam"/>
</dbReference>
<dbReference type="EMBL" id="JAKWFO010000003">
    <property type="protein sequence ID" value="KAI9637842.1"/>
    <property type="molecule type" value="Genomic_DNA"/>
</dbReference>
<dbReference type="GO" id="GO:0140662">
    <property type="term" value="F:ATP-dependent protein folding chaperone"/>
    <property type="evidence" value="ECO:0007669"/>
    <property type="project" value="InterPro"/>
</dbReference>
<keyword evidence="9" id="KW-1185">Reference proteome</keyword>
<feature type="region of interest" description="Disordered" evidence="6">
    <location>
        <begin position="818"/>
        <end position="868"/>
    </location>
</feature>
<protein>
    <submittedName>
        <fullName evidence="8">Hsp70 protein-domain-containing protein</fullName>
    </submittedName>
</protein>
<evidence type="ECO:0000256" key="1">
    <source>
        <dbReference type="ARBA" id="ARBA00004319"/>
    </source>
</evidence>
<accession>A0AA38LV18</accession>
<dbReference type="RefSeq" id="XP_052947619.1">
    <property type="nucleotide sequence ID" value="XM_053089302.1"/>
</dbReference>
<dbReference type="PRINTS" id="PR00301">
    <property type="entry name" value="HEATSHOCK70"/>
</dbReference>
<dbReference type="SUPFAM" id="SSF53067">
    <property type="entry name" value="Actin-like ATPase domain"/>
    <property type="match status" value="2"/>
</dbReference>
<dbReference type="AlphaFoldDB" id="A0AA38LV18"/>
<dbReference type="CDD" id="cd10230">
    <property type="entry name" value="ASKHA_NBD_HSP70_HYOU1"/>
    <property type="match status" value="1"/>
</dbReference>
<dbReference type="Gene3D" id="3.90.640.10">
    <property type="entry name" value="Actin, Chain A, domain 4"/>
    <property type="match status" value="1"/>
</dbReference>
<dbReference type="Pfam" id="PF00012">
    <property type="entry name" value="HSP70"/>
    <property type="match status" value="1"/>
</dbReference>
<dbReference type="GO" id="GO:0034663">
    <property type="term" value="C:endoplasmic reticulum chaperone complex"/>
    <property type="evidence" value="ECO:0007669"/>
    <property type="project" value="TreeGrafter"/>
</dbReference>
<dbReference type="SUPFAM" id="SSF100934">
    <property type="entry name" value="Heat shock protein 70kD (HSP70), C-terminal subdomain"/>
    <property type="match status" value="1"/>
</dbReference>
<dbReference type="InterPro" id="IPR029048">
    <property type="entry name" value="HSP70_C_sf"/>
</dbReference>
<sequence length="868" mass="94632">MKLCAHLLWASAMLLSPAVQAAVLAIDYGAEFTKLSLVKPGVPFDVVLDRDSKRKISSVVGWKRDDRVFGSEGKMSVKADFQATRFPDTHFPYIKPLLASSSEPSLPLYPSPPTLVNDTLIFPHVSAPSHLSPAPSSPQEVWSPTALLAHQLAYFRGLASSLAGEVVKDVIVTAPAWWTQSQRRAYRDALELQGLTCMGMIGEGTAVGLNYAMTRSFPDYNATTGEGEREFHIIYDSGALSTTATVLAFYQTSVLPTPKSKTPINTTHIEVLATGWEQIGGVQLDLILQDMLVTDFAKKSGSDVSGDKKAMAKLAREANRVKHILSANQESNVAIESLFNDVDYKSRISRADLEAAFESSLTRFSSPITTALIKANLSIKDMTSVILFGGNTRVPLVQSSIRSVLGDKEDIIAQNVNSDEAAVLGAVFYGAGLSKQFKMKKLELHERSVYDFQAGVAGEVIFPAGTLLGERKTMVLPAVDQSVEVMQDGHPLFAIQFTDVAAALSNFSTPEPVINLTFRLDHRGHIAAANAVVVSNATASAESTGGMAGALKGLFGKKEKKEDGEATVEEGTEEDVDAKDVKKEVKKEKVAVKFREKALGLKAMTGEEKRVTMARLASIASFEAARTSREEARNMLEGYLYRLTGLLDPQTDNTALQEYSKPDEQDKLRVLKEETFEWLLENAEGADEKTLREKRTELEKLEAPIILRFQESRTRPKAVEDFQQAMFAARSFLVEAQSNVTIAKAAVAASTPESPAAPPKYTDEELTAVEVLMKELEEWMDEVMTQQVFLEEDKTATPVVMTKELDERGKKLQTTVLRLTAKKNPRAPKAKTASSSSSSTTSSSSTASTEAELPTGSAESDAPKHEEL</sequence>
<comment type="subcellular location">
    <subcellularLocation>
        <location evidence="1">Endoplasmic reticulum lumen</location>
    </subcellularLocation>
</comment>
<dbReference type="Gene3D" id="3.30.420.40">
    <property type="match status" value="2"/>
</dbReference>
<organism evidence="8 9">
    <name type="scientific">Dioszegia hungarica</name>
    <dbReference type="NCBI Taxonomy" id="4972"/>
    <lineage>
        <taxon>Eukaryota</taxon>
        <taxon>Fungi</taxon>
        <taxon>Dikarya</taxon>
        <taxon>Basidiomycota</taxon>
        <taxon>Agaricomycotina</taxon>
        <taxon>Tremellomycetes</taxon>
        <taxon>Tremellales</taxon>
        <taxon>Bulleribasidiaceae</taxon>
        <taxon>Dioszegia</taxon>
    </lineage>
</organism>
<comment type="caution">
    <text evidence="8">The sequence shown here is derived from an EMBL/GenBank/DDBJ whole genome shotgun (WGS) entry which is preliminary data.</text>
</comment>
<evidence type="ECO:0000256" key="2">
    <source>
        <dbReference type="ARBA" id="ARBA00022729"/>
    </source>
</evidence>
<keyword evidence="4" id="KW-0067">ATP-binding</keyword>
<feature type="chain" id="PRO_5041369898" evidence="7">
    <location>
        <begin position="22"/>
        <end position="868"/>
    </location>
</feature>
<evidence type="ECO:0000256" key="5">
    <source>
        <dbReference type="ARBA" id="ARBA00023186"/>
    </source>
</evidence>
<keyword evidence="2 7" id="KW-0732">Signal</keyword>
<dbReference type="Gene3D" id="3.30.30.30">
    <property type="match status" value="1"/>
</dbReference>
<dbReference type="Proteomes" id="UP001164286">
    <property type="component" value="Unassembled WGS sequence"/>
</dbReference>
<dbReference type="Gene3D" id="1.20.1270.10">
    <property type="match status" value="1"/>
</dbReference>
<dbReference type="GeneID" id="77728507"/>
<feature type="compositionally biased region" description="Acidic residues" evidence="6">
    <location>
        <begin position="565"/>
        <end position="577"/>
    </location>
</feature>
<proteinExistence type="predicted"/>
<feature type="compositionally biased region" description="Low complexity" evidence="6">
    <location>
        <begin position="832"/>
        <end position="849"/>
    </location>
</feature>
<evidence type="ECO:0000256" key="3">
    <source>
        <dbReference type="ARBA" id="ARBA00022741"/>
    </source>
</evidence>
<feature type="signal peptide" evidence="7">
    <location>
        <begin position="1"/>
        <end position="21"/>
    </location>
</feature>
<dbReference type="GO" id="GO:0030968">
    <property type="term" value="P:endoplasmic reticulum unfolded protein response"/>
    <property type="evidence" value="ECO:0007669"/>
    <property type="project" value="TreeGrafter"/>
</dbReference>
<evidence type="ECO:0000256" key="7">
    <source>
        <dbReference type="SAM" id="SignalP"/>
    </source>
</evidence>
<evidence type="ECO:0000256" key="6">
    <source>
        <dbReference type="SAM" id="MobiDB-lite"/>
    </source>
</evidence>
<evidence type="ECO:0000313" key="9">
    <source>
        <dbReference type="Proteomes" id="UP001164286"/>
    </source>
</evidence>
<feature type="compositionally biased region" description="Basic residues" evidence="6">
    <location>
        <begin position="820"/>
        <end position="829"/>
    </location>
</feature>
<dbReference type="GO" id="GO:0005524">
    <property type="term" value="F:ATP binding"/>
    <property type="evidence" value="ECO:0007669"/>
    <property type="project" value="UniProtKB-KW"/>
</dbReference>
<keyword evidence="3" id="KW-0547">Nucleotide-binding</keyword>
<evidence type="ECO:0000256" key="4">
    <source>
        <dbReference type="ARBA" id="ARBA00022840"/>
    </source>
</evidence>
<gene>
    <name evidence="8" type="ORF">MKK02DRAFT_35927</name>
</gene>
<dbReference type="PANTHER" id="PTHR45639:SF3">
    <property type="entry name" value="HYPOXIA UP-REGULATED PROTEIN 1"/>
    <property type="match status" value="1"/>
</dbReference>
<dbReference type="GO" id="GO:0005788">
    <property type="term" value="C:endoplasmic reticulum lumen"/>
    <property type="evidence" value="ECO:0007669"/>
    <property type="project" value="UniProtKB-SubCell"/>
</dbReference>
<dbReference type="FunFam" id="3.90.640.10:FF:000004">
    <property type="entry name" value="Heat shock 70 kDa protein 4"/>
    <property type="match status" value="1"/>
</dbReference>
<dbReference type="PROSITE" id="PS01036">
    <property type="entry name" value="HSP70_3"/>
    <property type="match status" value="1"/>
</dbReference>
<feature type="region of interest" description="Disordered" evidence="6">
    <location>
        <begin position="559"/>
        <end position="578"/>
    </location>
</feature>
<evidence type="ECO:0000313" key="8">
    <source>
        <dbReference type="EMBL" id="KAI9637842.1"/>
    </source>
</evidence>
<dbReference type="PANTHER" id="PTHR45639">
    <property type="entry name" value="HSC70CB, ISOFORM G-RELATED"/>
    <property type="match status" value="1"/>
</dbReference>
<reference evidence="8" key="1">
    <citation type="journal article" date="2022" name="G3 (Bethesda)">
        <title>High quality genome of the basidiomycete yeast Dioszegia hungarica PDD-24b-2 isolated from cloud water.</title>
        <authorList>
            <person name="Jarrige D."/>
            <person name="Haridas S."/>
            <person name="Bleykasten-Grosshans C."/>
            <person name="Joly M."/>
            <person name="Nadalig T."/>
            <person name="Sancelme M."/>
            <person name="Vuilleumier S."/>
            <person name="Grigoriev I.V."/>
            <person name="Amato P."/>
            <person name="Bringel F."/>
        </authorList>
    </citation>
    <scope>NUCLEOTIDE SEQUENCE</scope>
    <source>
        <strain evidence="8">PDD-24b-2</strain>
    </source>
</reference>